<keyword evidence="5" id="KW-0482">Metalloprotease</keyword>
<dbReference type="EMBL" id="CP084166">
    <property type="protein sequence ID" value="UJG41200.1"/>
    <property type="molecule type" value="Genomic_DNA"/>
</dbReference>
<gene>
    <name evidence="7" type="ORF">K9W45_01745</name>
</gene>
<dbReference type="InterPro" id="IPR037518">
    <property type="entry name" value="MPN"/>
</dbReference>
<organism evidence="7">
    <name type="scientific">Candidatus Heimdallarchaeum aukensis</name>
    <dbReference type="NCBI Taxonomy" id="2876573"/>
    <lineage>
        <taxon>Archaea</taxon>
        <taxon>Promethearchaeati</taxon>
        <taxon>Candidatus Heimdallarchaeota</taxon>
        <taxon>Candidatus Heimdallarchaeia (ex Rinke et al. 2021) (nom. nud.)</taxon>
        <taxon>Candidatus Heimdallarchaeales</taxon>
        <taxon>Candidatus Heimdallarchaeaceae</taxon>
        <taxon>Candidatus Heimdallarchaeum</taxon>
    </lineage>
</organism>
<name>A0A9Y1FLD4_9ARCH</name>
<evidence type="ECO:0000313" key="7">
    <source>
        <dbReference type="EMBL" id="UJG41200.1"/>
    </source>
</evidence>
<dbReference type="AlphaFoldDB" id="A0A9Y1FLD4"/>
<evidence type="ECO:0000256" key="5">
    <source>
        <dbReference type="ARBA" id="ARBA00023049"/>
    </source>
</evidence>
<keyword evidence="3" id="KW-0378">Hydrolase</keyword>
<keyword evidence="1" id="KW-0645">Protease</keyword>
<sequence length="349" mass="40893">MVKVQISKHILKAIEKHAIEFKGKEIYGWLLGYDNGSNLKVIASVPCKMYKIQNEVRAEPSTEEAFEIVKNIPKGIGIIGIYHSHPNKVYHSVTDDLTVKQYANVYPHFLSIVTNGKETKSFQLIDNDVKPIDVGELKEETLKTLTFKIPLKYYYPENEELTLAFISSEIREFLEKESQNLKLIANDREIKDDEKIDSLTKTTIEVKLESAEINFNEKKKYIFFNFHFDMVSPPKKTVSDLKPLLFNGIKDSMYYYIKNIKLNNSFELPYEFKFEISNIPWRFNVKKDTWDLIQFLDIFAFRIKYMSFKNEKKRNKIHSEIIKIKEILEKDKSAFGKIDSLLEGLTKKI</sequence>
<keyword evidence="2" id="KW-0479">Metal-binding</keyword>
<protein>
    <submittedName>
        <fullName evidence="7">Mov34/MPN/PAD-1 family protein</fullName>
    </submittedName>
</protein>
<accession>A0A9Y1FLD4</accession>
<dbReference type="Proteomes" id="UP001201020">
    <property type="component" value="Chromosome"/>
</dbReference>
<evidence type="ECO:0000256" key="4">
    <source>
        <dbReference type="ARBA" id="ARBA00022833"/>
    </source>
</evidence>
<dbReference type="SUPFAM" id="SSF102712">
    <property type="entry name" value="JAB1/MPN domain"/>
    <property type="match status" value="1"/>
</dbReference>
<evidence type="ECO:0000259" key="6">
    <source>
        <dbReference type="PROSITE" id="PS50249"/>
    </source>
</evidence>
<feature type="domain" description="MPN" evidence="6">
    <location>
        <begin position="4"/>
        <end position="143"/>
    </location>
</feature>
<dbReference type="Pfam" id="PF14464">
    <property type="entry name" value="Prok-JAB"/>
    <property type="match status" value="1"/>
</dbReference>
<evidence type="ECO:0000256" key="3">
    <source>
        <dbReference type="ARBA" id="ARBA00022801"/>
    </source>
</evidence>
<proteinExistence type="predicted"/>
<dbReference type="Gene3D" id="3.40.140.10">
    <property type="entry name" value="Cytidine Deaminase, domain 2"/>
    <property type="match status" value="1"/>
</dbReference>
<dbReference type="InterPro" id="IPR028090">
    <property type="entry name" value="JAB_dom_prok"/>
</dbReference>
<dbReference type="GO" id="GO:0008237">
    <property type="term" value="F:metallopeptidase activity"/>
    <property type="evidence" value="ECO:0007669"/>
    <property type="project" value="UniProtKB-KW"/>
</dbReference>
<dbReference type="PROSITE" id="PS50249">
    <property type="entry name" value="MPN"/>
    <property type="match status" value="1"/>
</dbReference>
<dbReference type="GO" id="GO:0046872">
    <property type="term" value="F:metal ion binding"/>
    <property type="evidence" value="ECO:0007669"/>
    <property type="project" value="UniProtKB-KW"/>
</dbReference>
<evidence type="ECO:0000256" key="2">
    <source>
        <dbReference type="ARBA" id="ARBA00022723"/>
    </source>
</evidence>
<dbReference type="GO" id="GO:0006508">
    <property type="term" value="P:proteolysis"/>
    <property type="evidence" value="ECO:0007669"/>
    <property type="project" value="UniProtKB-KW"/>
</dbReference>
<evidence type="ECO:0000256" key="1">
    <source>
        <dbReference type="ARBA" id="ARBA00022670"/>
    </source>
</evidence>
<reference evidence="7" key="1">
    <citation type="journal article" date="2022" name="Nat. Microbiol.">
        <title>Unique mobile elements and scalable gene flow at the prokaryote-eukaryote boundary revealed by circularized Asgard archaea genomes.</title>
        <authorList>
            <person name="Wu F."/>
            <person name="Speth D.R."/>
            <person name="Philosof A."/>
            <person name="Cremiere A."/>
            <person name="Narayanan A."/>
            <person name="Barco R.A."/>
            <person name="Connon S.A."/>
            <person name="Amend J.P."/>
            <person name="Antoshechkin I.A."/>
            <person name="Orphan V.J."/>
        </authorList>
    </citation>
    <scope>NUCLEOTIDE SEQUENCE</scope>
    <source>
        <strain evidence="7">PM71</strain>
    </source>
</reference>
<keyword evidence="4" id="KW-0862">Zinc</keyword>